<name>A0A1Z5KST2_FISSO</name>
<dbReference type="EMBL" id="BDSP01000289">
    <property type="protein sequence ID" value="GAX29380.1"/>
    <property type="molecule type" value="Genomic_DNA"/>
</dbReference>
<dbReference type="AlphaFoldDB" id="A0A1Z5KST2"/>
<evidence type="ECO:0000313" key="1">
    <source>
        <dbReference type="EMBL" id="GAX29380.1"/>
    </source>
</evidence>
<dbReference type="OrthoDB" id="619536at2759"/>
<dbReference type="Proteomes" id="UP000198406">
    <property type="component" value="Unassembled WGS sequence"/>
</dbReference>
<comment type="caution">
    <text evidence="1">The sequence shown here is derived from an EMBL/GenBank/DDBJ whole genome shotgun (WGS) entry which is preliminary data.</text>
</comment>
<reference evidence="1 2" key="1">
    <citation type="journal article" date="2015" name="Plant Cell">
        <title>Oil accumulation by the oleaginous diatom Fistulifera solaris as revealed by the genome and transcriptome.</title>
        <authorList>
            <person name="Tanaka T."/>
            <person name="Maeda Y."/>
            <person name="Veluchamy A."/>
            <person name="Tanaka M."/>
            <person name="Abida H."/>
            <person name="Marechal E."/>
            <person name="Bowler C."/>
            <person name="Muto M."/>
            <person name="Sunaga Y."/>
            <person name="Tanaka M."/>
            <person name="Yoshino T."/>
            <person name="Taniguchi T."/>
            <person name="Fukuda Y."/>
            <person name="Nemoto M."/>
            <person name="Matsumoto M."/>
            <person name="Wong P.S."/>
            <person name="Aburatani S."/>
            <person name="Fujibuchi W."/>
        </authorList>
    </citation>
    <scope>NUCLEOTIDE SEQUENCE [LARGE SCALE GENOMIC DNA]</scope>
    <source>
        <strain evidence="1 2">JPCC DA0580</strain>
    </source>
</reference>
<sequence length="445" mass="49562">MATSTAARLFWSYQAPLAGALVVHRAFQDVTTACEKAPNTKLQSRMTSIGHFSVVSETTHNPSIVTFVMALTGQTPLTAQEFSRLWRERGMEERHPRFHKKIANGSNFIPTDDPVEDHLTETTFPVVPRADVKARIQQLQMTPWDLSEKLWHMWIAPWGKLGASGLIDPEETISDTEKKGESLLFFRAHHALGDGASMTAAFLDVLDEAAEIQQEIIDFLRKLRKRGEKTKGFWQALAKKMKQILAFLFGSLRALVYQTSLFWHMLWETDSWSQIRKLTRTEEQAQRTVSWSKAAPLEQVKWVAQQLSVEGKKITVNDIFCACVSVAIGKQVSEHRSKIQATSSGRHSAKIAKQEHFNIAFPVHLKGGVVLPGESVGNNLGAFVVRVPGERDDPQSHERLLQVHDTLATAKSMPTAILSHILAKGFSTLGRTGCRSIPRLGAGGV</sequence>
<keyword evidence="2" id="KW-1185">Reference proteome</keyword>
<proteinExistence type="predicted"/>
<accession>A0A1Z5KST2</accession>
<dbReference type="PANTHER" id="PTHR31650:SF1">
    <property type="entry name" value="WAX ESTER SYNTHASE_DIACYLGLYCEROL ACYLTRANSFERASE 4-RELATED"/>
    <property type="match status" value="1"/>
</dbReference>
<dbReference type="InterPro" id="IPR045034">
    <property type="entry name" value="O-acyltransferase_WSD1-like"/>
</dbReference>
<evidence type="ECO:0008006" key="3">
    <source>
        <dbReference type="Google" id="ProtNLM"/>
    </source>
</evidence>
<dbReference type="InParanoid" id="A0A1Z5KST2"/>
<dbReference type="GO" id="GO:0008374">
    <property type="term" value="F:O-acyltransferase activity"/>
    <property type="evidence" value="ECO:0007669"/>
    <property type="project" value="InterPro"/>
</dbReference>
<dbReference type="GO" id="GO:0019432">
    <property type="term" value="P:triglyceride biosynthetic process"/>
    <property type="evidence" value="ECO:0007669"/>
    <property type="project" value="TreeGrafter"/>
</dbReference>
<protein>
    <recommendedName>
        <fullName evidence="3">Diacylglycerol O-acyltransferase</fullName>
    </recommendedName>
</protein>
<dbReference type="PANTHER" id="PTHR31650">
    <property type="entry name" value="O-ACYLTRANSFERASE (WSD1-LIKE) FAMILY PROTEIN"/>
    <property type="match status" value="1"/>
</dbReference>
<gene>
    <name evidence="1" type="ORF">FisN_16Hh181</name>
</gene>
<dbReference type="GO" id="GO:0005886">
    <property type="term" value="C:plasma membrane"/>
    <property type="evidence" value="ECO:0007669"/>
    <property type="project" value="TreeGrafter"/>
</dbReference>
<evidence type="ECO:0000313" key="2">
    <source>
        <dbReference type="Proteomes" id="UP000198406"/>
    </source>
</evidence>
<organism evidence="1 2">
    <name type="scientific">Fistulifera solaris</name>
    <name type="common">Oleaginous diatom</name>
    <dbReference type="NCBI Taxonomy" id="1519565"/>
    <lineage>
        <taxon>Eukaryota</taxon>
        <taxon>Sar</taxon>
        <taxon>Stramenopiles</taxon>
        <taxon>Ochrophyta</taxon>
        <taxon>Bacillariophyta</taxon>
        <taxon>Bacillariophyceae</taxon>
        <taxon>Bacillariophycidae</taxon>
        <taxon>Naviculales</taxon>
        <taxon>Naviculaceae</taxon>
        <taxon>Fistulifera</taxon>
    </lineage>
</organism>